<dbReference type="RefSeq" id="WP_377117903.1">
    <property type="nucleotide sequence ID" value="NZ_JBHTHZ010000014.1"/>
</dbReference>
<dbReference type="Gene3D" id="2.60.120.10">
    <property type="entry name" value="Jelly Rolls"/>
    <property type="match status" value="1"/>
</dbReference>
<dbReference type="SUPFAM" id="SSF51206">
    <property type="entry name" value="cAMP-binding domain-like"/>
    <property type="match status" value="1"/>
</dbReference>
<organism evidence="2 3">
    <name type="scientific">Mucilaginibacter litoreus</name>
    <dbReference type="NCBI Taxonomy" id="1048221"/>
    <lineage>
        <taxon>Bacteria</taxon>
        <taxon>Pseudomonadati</taxon>
        <taxon>Bacteroidota</taxon>
        <taxon>Sphingobacteriia</taxon>
        <taxon>Sphingobacteriales</taxon>
        <taxon>Sphingobacteriaceae</taxon>
        <taxon>Mucilaginibacter</taxon>
    </lineage>
</organism>
<comment type="caution">
    <text evidence="2">The sequence shown here is derived from an EMBL/GenBank/DDBJ whole genome shotgun (WGS) entry which is preliminary data.</text>
</comment>
<accession>A0ABW3AY54</accession>
<dbReference type="Proteomes" id="UP001597010">
    <property type="component" value="Unassembled WGS sequence"/>
</dbReference>
<keyword evidence="3" id="KW-1185">Reference proteome</keyword>
<dbReference type="CDD" id="cd00038">
    <property type="entry name" value="CAP_ED"/>
    <property type="match status" value="1"/>
</dbReference>
<name>A0ABW3AY54_9SPHI</name>
<dbReference type="InterPro" id="IPR000595">
    <property type="entry name" value="cNMP-bd_dom"/>
</dbReference>
<dbReference type="EMBL" id="JBHTHZ010000014">
    <property type="protein sequence ID" value="MFD0795471.1"/>
    <property type="molecule type" value="Genomic_DNA"/>
</dbReference>
<dbReference type="Pfam" id="PF00027">
    <property type="entry name" value="cNMP_binding"/>
    <property type="match status" value="1"/>
</dbReference>
<reference evidence="3" key="1">
    <citation type="journal article" date="2019" name="Int. J. Syst. Evol. Microbiol.">
        <title>The Global Catalogue of Microorganisms (GCM) 10K type strain sequencing project: providing services to taxonomists for standard genome sequencing and annotation.</title>
        <authorList>
            <consortium name="The Broad Institute Genomics Platform"/>
            <consortium name="The Broad Institute Genome Sequencing Center for Infectious Disease"/>
            <person name="Wu L."/>
            <person name="Ma J."/>
        </authorList>
    </citation>
    <scope>NUCLEOTIDE SEQUENCE [LARGE SCALE GENOMIC DNA]</scope>
    <source>
        <strain evidence="3">CCUG 61484</strain>
    </source>
</reference>
<evidence type="ECO:0000313" key="2">
    <source>
        <dbReference type="EMBL" id="MFD0795471.1"/>
    </source>
</evidence>
<protein>
    <submittedName>
        <fullName evidence="2">Crp/Fnr family transcriptional regulator</fullName>
    </submittedName>
</protein>
<gene>
    <name evidence="2" type="ORF">ACFQZX_17750</name>
</gene>
<evidence type="ECO:0000313" key="3">
    <source>
        <dbReference type="Proteomes" id="UP001597010"/>
    </source>
</evidence>
<proteinExistence type="predicted"/>
<evidence type="ECO:0000259" key="1">
    <source>
        <dbReference type="PROSITE" id="PS50042"/>
    </source>
</evidence>
<feature type="domain" description="Cyclic nucleotide-binding" evidence="1">
    <location>
        <begin position="20"/>
        <end position="115"/>
    </location>
</feature>
<dbReference type="InterPro" id="IPR018490">
    <property type="entry name" value="cNMP-bd_dom_sf"/>
</dbReference>
<dbReference type="PROSITE" id="PS50042">
    <property type="entry name" value="CNMP_BINDING_3"/>
    <property type="match status" value="1"/>
</dbReference>
<dbReference type="InterPro" id="IPR014710">
    <property type="entry name" value="RmlC-like_jellyroll"/>
</dbReference>
<sequence>MIDRTAFINRINQFRPTSFKVTDAINQALRVNRLEAQEILLSPGHIPNALYYVESGMIRGAIDGPHEKISTWFIAEGGFLLPQNLFTRQPVEEYISAIVNTTLLVLPLTQLEKIMSEYTQAQDLILLLQEDARRQSQYREKLLRLPAARERYSYMAIHEAFLLRRVPHYLVASYLNVTRETFSRLNRGLPY</sequence>